<name>A0ABY8V0N4_9BACI</name>
<keyword evidence="2" id="KW-1185">Reference proteome</keyword>
<dbReference type="EMBL" id="CP126446">
    <property type="protein sequence ID" value="WIF99495.1"/>
    <property type="molecule type" value="Genomic_DNA"/>
</dbReference>
<accession>A0ABY8V0N4</accession>
<dbReference type="RefSeq" id="WP_231415761.1">
    <property type="nucleotide sequence ID" value="NZ_CP126446.1"/>
</dbReference>
<evidence type="ECO:0000313" key="1">
    <source>
        <dbReference type="EMBL" id="WIF99495.1"/>
    </source>
</evidence>
<gene>
    <name evidence="1" type="ORF">QNI29_07510</name>
</gene>
<organism evidence="1 2">
    <name type="scientific">Pontibacillus chungwhensis</name>
    <dbReference type="NCBI Taxonomy" id="265426"/>
    <lineage>
        <taxon>Bacteria</taxon>
        <taxon>Bacillati</taxon>
        <taxon>Bacillota</taxon>
        <taxon>Bacilli</taxon>
        <taxon>Bacillales</taxon>
        <taxon>Bacillaceae</taxon>
        <taxon>Pontibacillus</taxon>
    </lineage>
</organism>
<proteinExistence type="predicted"/>
<sequence>MTPVHLTAVGATTAGINFALEAAAGKRAIPYVGTLVWASDALTAANYYIDQYYSYLGVERFKVTYKWKYELDPLADGGGIPQSKVFETKTVAIYE</sequence>
<reference evidence="1 2" key="1">
    <citation type="submission" date="2023-05" db="EMBL/GenBank/DDBJ databases">
        <title>Comparative genomics reveals the evidence of polycyclic aromatic hydrocarbons degradation in moderately halophilic genus Pontibacillus.</title>
        <authorList>
            <person name="Yang H."/>
            <person name="Qian Z."/>
        </authorList>
    </citation>
    <scope>NUCLEOTIDE SEQUENCE [LARGE SCALE GENOMIC DNA]</scope>
    <source>
        <strain evidence="2">HN14</strain>
    </source>
</reference>
<dbReference type="Proteomes" id="UP001236652">
    <property type="component" value="Chromosome"/>
</dbReference>
<evidence type="ECO:0000313" key="2">
    <source>
        <dbReference type="Proteomes" id="UP001236652"/>
    </source>
</evidence>
<protein>
    <submittedName>
        <fullName evidence="1">Uncharacterized protein</fullName>
    </submittedName>
</protein>